<keyword evidence="5 7" id="KW-1133">Transmembrane helix</keyword>
<name>A0A323UJT0_RHOPL</name>
<evidence type="ECO:0000256" key="2">
    <source>
        <dbReference type="ARBA" id="ARBA00005262"/>
    </source>
</evidence>
<evidence type="ECO:0000256" key="1">
    <source>
        <dbReference type="ARBA" id="ARBA00004651"/>
    </source>
</evidence>
<dbReference type="Proteomes" id="UP000248134">
    <property type="component" value="Unassembled WGS sequence"/>
</dbReference>
<dbReference type="GO" id="GO:0005886">
    <property type="term" value="C:plasma membrane"/>
    <property type="evidence" value="ECO:0007669"/>
    <property type="project" value="UniProtKB-SubCell"/>
</dbReference>
<dbReference type="InterPro" id="IPR003370">
    <property type="entry name" value="Chromate_transpt"/>
</dbReference>
<gene>
    <name evidence="8" type="ORF">DNX69_17940</name>
</gene>
<keyword evidence="4 7" id="KW-0812">Transmembrane</keyword>
<dbReference type="PANTHER" id="PTHR33567">
    <property type="entry name" value="CHROMATE ION TRANSPORTER (EUROFUNG)"/>
    <property type="match status" value="1"/>
</dbReference>
<dbReference type="InterPro" id="IPR014047">
    <property type="entry name" value="Chr_Tranpt_l_chain"/>
</dbReference>
<dbReference type="OrthoDB" id="8969999at2"/>
<dbReference type="PANTHER" id="PTHR33567:SF3">
    <property type="entry name" value="CHROMATE ION TRANSPORTER (EUROFUNG)"/>
    <property type="match status" value="1"/>
</dbReference>
<evidence type="ECO:0000256" key="7">
    <source>
        <dbReference type="SAM" id="Phobius"/>
    </source>
</evidence>
<comment type="caution">
    <text evidence="8">The sequence shown here is derived from an EMBL/GenBank/DDBJ whole genome shotgun (WGS) entry which is preliminary data.</text>
</comment>
<protein>
    <submittedName>
        <fullName evidence="8">Chromate transporter</fullName>
    </submittedName>
</protein>
<dbReference type="RefSeq" id="WP_110787274.1">
    <property type="nucleotide sequence ID" value="NZ_QKQS01000023.1"/>
</dbReference>
<comment type="subcellular location">
    <subcellularLocation>
        <location evidence="1">Cell membrane</location>
        <topology evidence="1">Multi-pass membrane protein</topology>
    </subcellularLocation>
</comment>
<feature type="transmembrane region" description="Helical" evidence="7">
    <location>
        <begin position="119"/>
        <end position="142"/>
    </location>
</feature>
<comment type="similarity">
    <text evidence="2">Belongs to the chromate ion transporter (CHR) (TC 2.A.51) family.</text>
</comment>
<feature type="transmembrane region" description="Helical" evidence="7">
    <location>
        <begin position="239"/>
        <end position="258"/>
    </location>
</feature>
<dbReference type="Pfam" id="PF02417">
    <property type="entry name" value="Chromate_transp"/>
    <property type="match status" value="2"/>
</dbReference>
<dbReference type="NCBIfam" id="TIGR00937">
    <property type="entry name" value="2A51"/>
    <property type="match status" value="1"/>
</dbReference>
<evidence type="ECO:0000256" key="5">
    <source>
        <dbReference type="ARBA" id="ARBA00022989"/>
    </source>
</evidence>
<feature type="transmembrane region" description="Helical" evidence="7">
    <location>
        <begin position="92"/>
        <end position="113"/>
    </location>
</feature>
<evidence type="ECO:0000313" key="8">
    <source>
        <dbReference type="EMBL" id="PZA11186.1"/>
    </source>
</evidence>
<dbReference type="PIRSF" id="PIRSF004810">
    <property type="entry name" value="ChrA"/>
    <property type="match status" value="1"/>
</dbReference>
<evidence type="ECO:0000256" key="4">
    <source>
        <dbReference type="ARBA" id="ARBA00022692"/>
    </source>
</evidence>
<dbReference type="GO" id="GO:0015109">
    <property type="term" value="F:chromate transmembrane transporter activity"/>
    <property type="evidence" value="ECO:0007669"/>
    <property type="project" value="InterPro"/>
</dbReference>
<evidence type="ECO:0000256" key="6">
    <source>
        <dbReference type="ARBA" id="ARBA00023136"/>
    </source>
</evidence>
<proteinExistence type="inferred from homology"/>
<organism evidence="8 9">
    <name type="scientific">Rhodopseudomonas palustris</name>
    <dbReference type="NCBI Taxonomy" id="1076"/>
    <lineage>
        <taxon>Bacteria</taxon>
        <taxon>Pseudomonadati</taxon>
        <taxon>Pseudomonadota</taxon>
        <taxon>Alphaproteobacteria</taxon>
        <taxon>Hyphomicrobiales</taxon>
        <taxon>Nitrobacteraceae</taxon>
        <taxon>Rhodopseudomonas</taxon>
    </lineage>
</organism>
<reference evidence="8 9" key="1">
    <citation type="submission" date="2018-06" db="EMBL/GenBank/DDBJ databases">
        <title>Draft Whole-Genome Sequence of the purple photosynthetic bacterium Rhodospeudomonas palustris XCP.</title>
        <authorList>
            <person name="Rayyan A."/>
            <person name="Meyer T.E."/>
            <person name="Kyndt J.A."/>
        </authorList>
    </citation>
    <scope>NUCLEOTIDE SEQUENCE [LARGE SCALE GENOMIC DNA]</scope>
    <source>
        <strain evidence="8 9">XCP</strain>
    </source>
</reference>
<feature type="transmembrane region" description="Helical" evidence="7">
    <location>
        <begin position="24"/>
        <end position="43"/>
    </location>
</feature>
<keyword evidence="3" id="KW-1003">Cell membrane</keyword>
<keyword evidence="6 7" id="KW-0472">Membrane</keyword>
<evidence type="ECO:0000313" key="9">
    <source>
        <dbReference type="Proteomes" id="UP000248134"/>
    </source>
</evidence>
<feature type="transmembrane region" description="Helical" evidence="7">
    <location>
        <begin position="304"/>
        <end position="328"/>
    </location>
</feature>
<sequence length="406" mass="41273">MTAQSDLSTIEQPHSGTPGEVLRVFFKLGLSCFGGPIAHLGYFRDEFVVRRRWIDEQSYAELVGLCQFLPGPASSQVGFAIGLMRAGTLGALAAWAGFTLPSAAALVLFAYGAAALDGLLGAGLLHGLKLTAVAIVAQAAWGMSRQLCPDRERATIAVAAALIVLLSGVPAAQLGAIALGGIAGLLWCRSGAAPRFGQVGARVSRPVGVAALLGFVGLLIGLPLLGAITGSSVIAAFDAFYRSGALVFGGGHVVLPLLRDAFVGPGWISDDAFLAGYGAAQAVPGPLFSFAAYLGAMAAPSPGLAGAVIGLVGIFLPGFLILLGVLPFWHGLRHYPAAQAMMRGVNAAVVGLLGAALYDPVWTSTIHGTADVAIALSGFALLMIWRAPPLLVVAFTAAAGIAAALL</sequence>
<feature type="transmembrane region" description="Helical" evidence="7">
    <location>
        <begin position="340"/>
        <end position="358"/>
    </location>
</feature>
<feature type="transmembrane region" description="Helical" evidence="7">
    <location>
        <begin position="207"/>
        <end position="227"/>
    </location>
</feature>
<dbReference type="EMBL" id="QKQS01000023">
    <property type="protein sequence ID" value="PZA11186.1"/>
    <property type="molecule type" value="Genomic_DNA"/>
</dbReference>
<feature type="transmembrane region" description="Helical" evidence="7">
    <location>
        <begin position="389"/>
        <end position="405"/>
    </location>
</feature>
<dbReference type="AlphaFoldDB" id="A0A323UJT0"/>
<accession>A0A323UJT0</accession>
<feature type="transmembrane region" description="Helical" evidence="7">
    <location>
        <begin position="154"/>
        <end position="187"/>
    </location>
</feature>
<evidence type="ECO:0000256" key="3">
    <source>
        <dbReference type="ARBA" id="ARBA00022475"/>
    </source>
</evidence>